<feature type="region of interest" description="Disordered" evidence="1">
    <location>
        <begin position="96"/>
        <end position="127"/>
    </location>
</feature>
<evidence type="ECO:0000313" key="2">
    <source>
        <dbReference type="EMBL" id="GBP95942.1"/>
    </source>
</evidence>
<gene>
    <name evidence="2" type="ORF">EVAR_67512_1</name>
</gene>
<dbReference type="AlphaFoldDB" id="A0A4C2A7Z9"/>
<evidence type="ECO:0000313" key="3">
    <source>
        <dbReference type="Proteomes" id="UP000299102"/>
    </source>
</evidence>
<keyword evidence="3" id="KW-1185">Reference proteome</keyword>
<dbReference type="Proteomes" id="UP000299102">
    <property type="component" value="Unassembled WGS sequence"/>
</dbReference>
<name>A0A4C2A7Z9_EUMVA</name>
<reference evidence="2 3" key="1">
    <citation type="journal article" date="2019" name="Commun. Biol.">
        <title>The bagworm genome reveals a unique fibroin gene that provides high tensile strength.</title>
        <authorList>
            <person name="Kono N."/>
            <person name="Nakamura H."/>
            <person name="Ohtoshi R."/>
            <person name="Tomita M."/>
            <person name="Numata K."/>
            <person name="Arakawa K."/>
        </authorList>
    </citation>
    <scope>NUCLEOTIDE SEQUENCE [LARGE SCALE GENOMIC DNA]</scope>
</reference>
<protein>
    <submittedName>
        <fullName evidence="2">Uncharacterized protein</fullName>
    </submittedName>
</protein>
<accession>A0A4C2A7Z9</accession>
<organism evidence="2 3">
    <name type="scientific">Eumeta variegata</name>
    <name type="common">Bagworm moth</name>
    <name type="synonym">Eumeta japonica</name>
    <dbReference type="NCBI Taxonomy" id="151549"/>
    <lineage>
        <taxon>Eukaryota</taxon>
        <taxon>Metazoa</taxon>
        <taxon>Ecdysozoa</taxon>
        <taxon>Arthropoda</taxon>
        <taxon>Hexapoda</taxon>
        <taxon>Insecta</taxon>
        <taxon>Pterygota</taxon>
        <taxon>Neoptera</taxon>
        <taxon>Endopterygota</taxon>
        <taxon>Lepidoptera</taxon>
        <taxon>Glossata</taxon>
        <taxon>Ditrysia</taxon>
        <taxon>Tineoidea</taxon>
        <taxon>Psychidae</taxon>
        <taxon>Oiketicinae</taxon>
        <taxon>Eumeta</taxon>
    </lineage>
</organism>
<evidence type="ECO:0000256" key="1">
    <source>
        <dbReference type="SAM" id="MobiDB-lite"/>
    </source>
</evidence>
<proteinExistence type="predicted"/>
<comment type="caution">
    <text evidence="2">The sequence shown here is derived from an EMBL/GenBank/DDBJ whole genome shotgun (WGS) entry which is preliminary data.</text>
</comment>
<dbReference type="EMBL" id="BGZK01002705">
    <property type="protein sequence ID" value="GBP95942.1"/>
    <property type="molecule type" value="Genomic_DNA"/>
</dbReference>
<sequence length="148" mass="16327">MSCGNSLPGSQTCGFSLKSLWKFSPGFSSDGHLERSDHTNKYTMHSGRLLSCLEELRGWVKIECGTKIRIKRVVGNGRRKSIKIIFESGAGIDSGVRTGRVDSGTTTGKLALPSDLDDPERSRETSDRRVMDDYFPVRFAGTSAHWQG</sequence>